<evidence type="ECO:0000256" key="1">
    <source>
        <dbReference type="ARBA" id="ARBA00007447"/>
    </source>
</evidence>
<evidence type="ECO:0000259" key="3">
    <source>
        <dbReference type="PROSITE" id="PS51767"/>
    </source>
</evidence>
<sequence>MHLSSLLSIFTSITVADGLSSPHTLHLQRRAVSNGTHLISANINLAEKRDSLEQTYLANVLAAGYICLNDTSNATLPQEACAYGSYTYQTTSTFRPIQDVFFGEQLGAGRVSGVLGLDDVTLGSITVKGQHLGVANKSSNFGDGFYCGILGLGFPSMTSGHSGSIITAGNNTFAFNAINYSPLINSMAEQGSIEPYFGIALERTPFNLSSASGGYLTLGGIPPVLHNSNLSSVPVQRLPLPVNETGNQPNAYSYWAINIEGVSFGTSADSHNLITNFTGFPAVIDTGNFWNFIDFTVADQVNSLFEPVGQWNMETNPITYKIDCNAKAPAFGFKIGGQTFFHNGEDLIYSLGDESCMSSLVPFQGVSVNGQTGTIIGDAFLKNAVAVFDFGKNEMRFAARTNTNLSLF</sequence>
<dbReference type="GO" id="GO:0000324">
    <property type="term" value="C:fungal-type vacuole"/>
    <property type="evidence" value="ECO:0007669"/>
    <property type="project" value="TreeGrafter"/>
</dbReference>
<accession>A0A8E2F526</accession>
<dbReference type="Pfam" id="PF00026">
    <property type="entry name" value="Asp"/>
    <property type="match status" value="1"/>
</dbReference>
<comment type="similarity">
    <text evidence="1">Belongs to the peptidase A1 family.</text>
</comment>
<feature type="domain" description="Peptidase A1" evidence="3">
    <location>
        <begin position="9"/>
        <end position="398"/>
    </location>
</feature>
<evidence type="ECO:0000313" key="4">
    <source>
        <dbReference type="EMBL" id="OCL10720.1"/>
    </source>
</evidence>
<dbReference type="InterPro" id="IPR034164">
    <property type="entry name" value="Pepsin-like_dom"/>
</dbReference>
<dbReference type="PANTHER" id="PTHR47966">
    <property type="entry name" value="BETA-SITE APP-CLEAVING ENZYME, ISOFORM A-RELATED"/>
    <property type="match status" value="1"/>
</dbReference>
<feature type="chain" id="PRO_5034014797" evidence="2">
    <location>
        <begin position="19"/>
        <end position="408"/>
    </location>
</feature>
<dbReference type="GO" id="GO:0006508">
    <property type="term" value="P:proteolysis"/>
    <property type="evidence" value="ECO:0007669"/>
    <property type="project" value="UniProtKB-KW"/>
</dbReference>
<name>A0A8E2F526_9PEZI</name>
<dbReference type="Gene3D" id="2.40.70.10">
    <property type="entry name" value="Acid Proteases"/>
    <property type="match status" value="2"/>
</dbReference>
<evidence type="ECO:0000313" key="5">
    <source>
        <dbReference type="Proteomes" id="UP000250140"/>
    </source>
</evidence>
<protein>
    <submittedName>
        <fullName evidence="4">Acid protease</fullName>
    </submittedName>
</protein>
<dbReference type="InterPro" id="IPR033121">
    <property type="entry name" value="PEPTIDASE_A1"/>
</dbReference>
<reference evidence="4 5" key="1">
    <citation type="journal article" date="2016" name="Nat. Commun.">
        <title>Ectomycorrhizal ecology is imprinted in the genome of the dominant symbiotic fungus Cenococcum geophilum.</title>
        <authorList>
            <consortium name="DOE Joint Genome Institute"/>
            <person name="Peter M."/>
            <person name="Kohler A."/>
            <person name="Ohm R.A."/>
            <person name="Kuo A."/>
            <person name="Krutzmann J."/>
            <person name="Morin E."/>
            <person name="Arend M."/>
            <person name="Barry K.W."/>
            <person name="Binder M."/>
            <person name="Choi C."/>
            <person name="Clum A."/>
            <person name="Copeland A."/>
            <person name="Grisel N."/>
            <person name="Haridas S."/>
            <person name="Kipfer T."/>
            <person name="LaButti K."/>
            <person name="Lindquist E."/>
            <person name="Lipzen A."/>
            <person name="Maire R."/>
            <person name="Meier B."/>
            <person name="Mihaltcheva S."/>
            <person name="Molinier V."/>
            <person name="Murat C."/>
            <person name="Poggeler S."/>
            <person name="Quandt C.A."/>
            <person name="Sperisen C."/>
            <person name="Tritt A."/>
            <person name="Tisserant E."/>
            <person name="Crous P.W."/>
            <person name="Henrissat B."/>
            <person name="Nehls U."/>
            <person name="Egli S."/>
            <person name="Spatafora J.W."/>
            <person name="Grigoriev I.V."/>
            <person name="Martin F.M."/>
        </authorList>
    </citation>
    <scope>NUCLEOTIDE SEQUENCE [LARGE SCALE GENOMIC DNA]</scope>
    <source>
        <strain evidence="4 5">CBS 207.34</strain>
    </source>
</reference>
<keyword evidence="4" id="KW-0645">Protease</keyword>
<organism evidence="4 5">
    <name type="scientific">Glonium stellatum</name>
    <dbReference type="NCBI Taxonomy" id="574774"/>
    <lineage>
        <taxon>Eukaryota</taxon>
        <taxon>Fungi</taxon>
        <taxon>Dikarya</taxon>
        <taxon>Ascomycota</taxon>
        <taxon>Pezizomycotina</taxon>
        <taxon>Dothideomycetes</taxon>
        <taxon>Pleosporomycetidae</taxon>
        <taxon>Gloniales</taxon>
        <taxon>Gloniaceae</taxon>
        <taxon>Glonium</taxon>
    </lineage>
</organism>
<dbReference type="InterPro" id="IPR001461">
    <property type="entry name" value="Aspartic_peptidase_A1"/>
</dbReference>
<keyword evidence="4" id="KW-0378">Hydrolase</keyword>
<evidence type="ECO:0000256" key="2">
    <source>
        <dbReference type="SAM" id="SignalP"/>
    </source>
</evidence>
<dbReference type="SUPFAM" id="SSF50630">
    <property type="entry name" value="Acid proteases"/>
    <property type="match status" value="1"/>
</dbReference>
<dbReference type="PROSITE" id="PS51767">
    <property type="entry name" value="PEPTIDASE_A1"/>
    <property type="match status" value="1"/>
</dbReference>
<dbReference type="Proteomes" id="UP000250140">
    <property type="component" value="Unassembled WGS sequence"/>
</dbReference>
<dbReference type="GO" id="GO:0004190">
    <property type="term" value="F:aspartic-type endopeptidase activity"/>
    <property type="evidence" value="ECO:0007669"/>
    <property type="project" value="InterPro"/>
</dbReference>
<dbReference type="EMBL" id="KV749181">
    <property type="protein sequence ID" value="OCL10720.1"/>
    <property type="molecule type" value="Genomic_DNA"/>
</dbReference>
<proteinExistence type="inferred from homology"/>
<dbReference type="AlphaFoldDB" id="A0A8E2F526"/>
<keyword evidence="5" id="KW-1185">Reference proteome</keyword>
<dbReference type="InterPro" id="IPR021109">
    <property type="entry name" value="Peptidase_aspartic_dom_sf"/>
</dbReference>
<dbReference type="PANTHER" id="PTHR47966:SF47">
    <property type="entry name" value="ENDOPEPTIDASE, PUTATIVE (AFU_ORTHOLOGUE AFUA_3G01220)-RELATED"/>
    <property type="match status" value="1"/>
</dbReference>
<feature type="signal peptide" evidence="2">
    <location>
        <begin position="1"/>
        <end position="18"/>
    </location>
</feature>
<dbReference type="CDD" id="cd05471">
    <property type="entry name" value="pepsin_like"/>
    <property type="match status" value="1"/>
</dbReference>
<gene>
    <name evidence="4" type="ORF">AOQ84DRAFT_426313</name>
</gene>
<dbReference type="OrthoDB" id="15189at2759"/>
<keyword evidence="2" id="KW-0732">Signal</keyword>